<sequence length="165" mass="19142">LGLGPNPQAPGYFAFRKERWVETGGFPQVYNNGGDISFIYSLLQRGYFSATFFQDGPDCIRNIDREEKFINSTGQASPYDQSYPHIFGISDADYKRASLERKDRRYPLSHSQYLEEHGIHNIGSWNKYFGDAKIDNVRYDWDKLSKFGQSKWQPLIDTHIEAYHG</sequence>
<reference evidence="1" key="1">
    <citation type="journal article" date="2015" name="Nature">
        <title>Complex archaea that bridge the gap between prokaryotes and eukaryotes.</title>
        <authorList>
            <person name="Spang A."/>
            <person name="Saw J.H."/>
            <person name="Jorgensen S.L."/>
            <person name="Zaremba-Niedzwiedzka K."/>
            <person name="Martijn J."/>
            <person name="Lind A.E."/>
            <person name="van Eijk R."/>
            <person name="Schleper C."/>
            <person name="Guy L."/>
            <person name="Ettema T.J."/>
        </authorList>
    </citation>
    <scope>NUCLEOTIDE SEQUENCE</scope>
</reference>
<organism evidence="1">
    <name type="scientific">marine sediment metagenome</name>
    <dbReference type="NCBI Taxonomy" id="412755"/>
    <lineage>
        <taxon>unclassified sequences</taxon>
        <taxon>metagenomes</taxon>
        <taxon>ecological metagenomes</taxon>
    </lineage>
</organism>
<feature type="non-terminal residue" evidence="1">
    <location>
        <position position="1"/>
    </location>
</feature>
<protein>
    <submittedName>
        <fullName evidence="1">Uncharacterized protein</fullName>
    </submittedName>
</protein>
<dbReference type="EMBL" id="LAZR01028110">
    <property type="protein sequence ID" value="KKL63603.1"/>
    <property type="molecule type" value="Genomic_DNA"/>
</dbReference>
<accession>A0A0F9DP90</accession>
<dbReference type="AlphaFoldDB" id="A0A0F9DP90"/>
<proteinExistence type="predicted"/>
<gene>
    <name evidence="1" type="ORF">LCGC14_2173470</name>
</gene>
<comment type="caution">
    <text evidence="1">The sequence shown here is derived from an EMBL/GenBank/DDBJ whole genome shotgun (WGS) entry which is preliminary data.</text>
</comment>
<name>A0A0F9DP90_9ZZZZ</name>
<evidence type="ECO:0000313" key="1">
    <source>
        <dbReference type="EMBL" id="KKL63603.1"/>
    </source>
</evidence>